<gene>
    <name evidence="1" type="ORF">D8674_023886</name>
</gene>
<protein>
    <submittedName>
        <fullName evidence="1">Uncharacterized protein</fullName>
    </submittedName>
</protein>
<name>A0A5N5HEX8_9ROSA</name>
<organism evidence="1 2">
    <name type="scientific">Pyrus ussuriensis x Pyrus communis</name>
    <dbReference type="NCBI Taxonomy" id="2448454"/>
    <lineage>
        <taxon>Eukaryota</taxon>
        <taxon>Viridiplantae</taxon>
        <taxon>Streptophyta</taxon>
        <taxon>Embryophyta</taxon>
        <taxon>Tracheophyta</taxon>
        <taxon>Spermatophyta</taxon>
        <taxon>Magnoliopsida</taxon>
        <taxon>eudicotyledons</taxon>
        <taxon>Gunneridae</taxon>
        <taxon>Pentapetalae</taxon>
        <taxon>rosids</taxon>
        <taxon>fabids</taxon>
        <taxon>Rosales</taxon>
        <taxon>Rosaceae</taxon>
        <taxon>Amygdaloideae</taxon>
        <taxon>Maleae</taxon>
        <taxon>Pyrus</taxon>
    </lineage>
</organism>
<evidence type="ECO:0000313" key="1">
    <source>
        <dbReference type="EMBL" id="KAB2621704.1"/>
    </source>
</evidence>
<sequence length="91" mass="10471">MFTCRKRVTAGNRQKKSSISCFSMFKWGRPRDRRGDDMMEDSYMSEGRVWAGDEDRGECVAEPGINNKAAAFIDRIRKKFEEETVKPDGKA</sequence>
<evidence type="ECO:0000313" key="2">
    <source>
        <dbReference type="Proteomes" id="UP000327157"/>
    </source>
</evidence>
<reference evidence="1 2" key="1">
    <citation type="submission" date="2019-09" db="EMBL/GenBank/DDBJ databases">
        <authorList>
            <person name="Ou C."/>
        </authorList>
    </citation>
    <scope>NUCLEOTIDE SEQUENCE [LARGE SCALE GENOMIC DNA]</scope>
    <source>
        <strain evidence="1">S2</strain>
        <tissue evidence="1">Leaf</tissue>
    </source>
</reference>
<dbReference type="Proteomes" id="UP000327157">
    <property type="component" value="Chromosome 4"/>
</dbReference>
<reference evidence="1 2" key="3">
    <citation type="submission" date="2019-11" db="EMBL/GenBank/DDBJ databases">
        <title>A de novo genome assembly of a pear dwarfing rootstock.</title>
        <authorList>
            <person name="Wang F."/>
            <person name="Wang J."/>
            <person name="Li S."/>
            <person name="Zhang Y."/>
            <person name="Fang M."/>
            <person name="Ma L."/>
            <person name="Zhao Y."/>
            <person name="Jiang S."/>
        </authorList>
    </citation>
    <scope>NUCLEOTIDE SEQUENCE [LARGE SCALE GENOMIC DNA]</scope>
    <source>
        <strain evidence="1">S2</strain>
        <tissue evidence="1">Leaf</tissue>
    </source>
</reference>
<keyword evidence="2" id="KW-1185">Reference proteome</keyword>
<dbReference type="PANTHER" id="PTHR33511">
    <property type="entry name" value="OS06G0632400 PROTEIN"/>
    <property type="match status" value="1"/>
</dbReference>
<dbReference type="OrthoDB" id="1162851at2759"/>
<dbReference type="EMBL" id="SMOL01000231">
    <property type="protein sequence ID" value="KAB2621704.1"/>
    <property type="molecule type" value="Genomic_DNA"/>
</dbReference>
<accession>A0A5N5HEX8</accession>
<comment type="caution">
    <text evidence="1">The sequence shown here is derived from an EMBL/GenBank/DDBJ whole genome shotgun (WGS) entry which is preliminary data.</text>
</comment>
<proteinExistence type="predicted"/>
<dbReference type="AlphaFoldDB" id="A0A5N5HEX8"/>
<reference evidence="2" key="2">
    <citation type="submission" date="2019-10" db="EMBL/GenBank/DDBJ databases">
        <title>A de novo genome assembly of a pear dwarfing rootstock.</title>
        <authorList>
            <person name="Wang F."/>
            <person name="Wang J."/>
            <person name="Li S."/>
            <person name="Zhang Y."/>
            <person name="Fang M."/>
            <person name="Ma L."/>
            <person name="Zhao Y."/>
            <person name="Jiang S."/>
        </authorList>
    </citation>
    <scope>NUCLEOTIDE SEQUENCE [LARGE SCALE GENOMIC DNA]</scope>
</reference>